<dbReference type="Gene3D" id="3.40.1280.10">
    <property type="match status" value="1"/>
</dbReference>
<dbReference type="PANTHER" id="PTHR43191:SF7">
    <property type="entry name" value="OBP33PEP LIKE PROTEIN"/>
    <property type="match status" value="1"/>
</dbReference>
<keyword evidence="5" id="KW-1185">Reference proteome</keyword>
<dbReference type="SUPFAM" id="SSF75217">
    <property type="entry name" value="alpha/beta knot"/>
    <property type="match status" value="1"/>
</dbReference>
<dbReference type="GO" id="GO:0032259">
    <property type="term" value="P:methylation"/>
    <property type="evidence" value="ECO:0007669"/>
    <property type="project" value="UniProtKB-KW"/>
</dbReference>
<feature type="domain" description="tRNA/rRNA methyltransferase SpoU type" evidence="3">
    <location>
        <begin position="273"/>
        <end position="413"/>
    </location>
</feature>
<evidence type="ECO:0000259" key="3">
    <source>
        <dbReference type="Pfam" id="PF00588"/>
    </source>
</evidence>
<organism evidence="4 5">
    <name type="scientific">Vitrella brassicaformis (strain CCMP3155)</name>
    <dbReference type="NCBI Taxonomy" id="1169540"/>
    <lineage>
        <taxon>Eukaryota</taxon>
        <taxon>Sar</taxon>
        <taxon>Alveolata</taxon>
        <taxon>Colpodellida</taxon>
        <taxon>Vitrellaceae</taxon>
        <taxon>Vitrella</taxon>
    </lineage>
</organism>
<evidence type="ECO:0000313" key="5">
    <source>
        <dbReference type="Proteomes" id="UP000041254"/>
    </source>
</evidence>
<dbReference type="GO" id="GO:0006396">
    <property type="term" value="P:RNA processing"/>
    <property type="evidence" value="ECO:0007669"/>
    <property type="project" value="InterPro"/>
</dbReference>
<dbReference type="CDD" id="cd18097">
    <property type="entry name" value="SpoU-like"/>
    <property type="match status" value="1"/>
</dbReference>
<sequence length="433" mass="47302">MPLPVGRRVTTASVLPAKCELPRKLASRARTLRETARSISCPERFYMVTVKTQSCKVLQLVTLTAPLGTLAAAAHAVNTQAHLQRPPTANRRAFLDTAAPPRSGSRHPSRLRPWRVQTRLYSLPALSDESTNATTVSSADYEEYSGRRKAALDVALRSFDLSPPQLANESTMHTTRDAAASAASAAATAPAVDRCIDWDGFGMSAQRTYYTYVRPHPSKLAGLQREPLERSAWRTAAQIAGLVRAYQNSLNAFFRNQDSTRPKLREAGGRNPLVVVLDNVRSAHNVGSIIRTAEAGGVERVVVCGITPHPPHPKLDKTSLGAHEHIPVHHVGTCVEAVRQLKEEGFTIVVLETTDRSQPHVDISFPPKTAVVFGNEVSGVATDVLHLADVLCEIPMFGVKNSINVANAASIVVFEVLRQWRAFDRLKQTVNEE</sequence>
<dbReference type="InterPro" id="IPR029028">
    <property type="entry name" value="Alpha/beta_knot_MTases"/>
</dbReference>
<dbReference type="InParanoid" id="A0A0G4H2S6"/>
<dbReference type="VEuPathDB" id="CryptoDB:Vbra_19398"/>
<name>A0A0G4H2S6_VITBC</name>
<evidence type="ECO:0000313" key="4">
    <source>
        <dbReference type="EMBL" id="CEM37799.1"/>
    </source>
</evidence>
<protein>
    <recommendedName>
        <fullName evidence="3">tRNA/rRNA methyltransferase SpoU type domain-containing protein</fullName>
    </recommendedName>
</protein>
<dbReference type="Proteomes" id="UP000041254">
    <property type="component" value="Unassembled WGS sequence"/>
</dbReference>
<keyword evidence="2" id="KW-0808">Transferase</keyword>
<gene>
    <name evidence="4" type="ORF">Vbra_19398</name>
</gene>
<accession>A0A0G4H2S6</accession>
<dbReference type="STRING" id="1169540.A0A0G4H2S6"/>
<dbReference type="PANTHER" id="PTHR43191">
    <property type="entry name" value="RRNA METHYLTRANSFERASE 3"/>
    <property type="match status" value="1"/>
</dbReference>
<evidence type="ECO:0000256" key="1">
    <source>
        <dbReference type="ARBA" id="ARBA00022603"/>
    </source>
</evidence>
<evidence type="ECO:0000256" key="2">
    <source>
        <dbReference type="ARBA" id="ARBA00022679"/>
    </source>
</evidence>
<dbReference type="OrthoDB" id="241340at2759"/>
<dbReference type="InterPro" id="IPR001537">
    <property type="entry name" value="SpoU_MeTrfase"/>
</dbReference>
<reference evidence="4 5" key="1">
    <citation type="submission" date="2014-11" db="EMBL/GenBank/DDBJ databases">
        <authorList>
            <person name="Zhu J."/>
            <person name="Qi W."/>
            <person name="Song R."/>
        </authorList>
    </citation>
    <scope>NUCLEOTIDE SEQUENCE [LARGE SCALE GENOMIC DNA]</scope>
</reference>
<proteinExistence type="predicted"/>
<dbReference type="InterPro" id="IPR029026">
    <property type="entry name" value="tRNA_m1G_MTases_N"/>
</dbReference>
<dbReference type="GO" id="GO:0003723">
    <property type="term" value="F:RNA binding"/>
    <property type="evidence" value="ECO:0007669"/>
    <property type="project" value="InterPro"/>
</dbReference>
<keyword evidence="1" id="KW-0489">Methyltransferase</keyword>
<dbReference type="AlphaFoldDB" id="A0A0G4H2S6"/>
<dbReference type="Pfam" id="PF00588">
    <property type="entry name" value="SpoU_methylase"/>
    <property type="match status" value="1"/>
</dbReference>
<dbReference type="InterPro" id="IPR051259">
    <property type="entry name" value="rRNA_Methyltransferase"/>
</dbReference>
<dbReference type="EMBL" id="CDMY01000954">
    <property type="protein sequence ID" value="CEM37799.1"/>
    <property type="molecule type" value="Genomic_DNA"/>
</dbReference>
<dbReference type="GO" id="GO:0008173">
    <property type="term" value="F:RNA methyltransferase activity"/>
    <property type="evidence" value="ECO:0007669"/>
    <property type="project" value="InterPro"/>
</dbReference>